<evidence type="ECO:0000313" key="2">
    <source>
        <dbReference type="Proteomes" id="UP000552883"/>
    </source>
</evidence>
<protein>
    <recommendedName>
        <fullName evidence="3">DUF541 domain-containing protein</fullName>
    </recommendedName>
</protein>
<dbReference type="PANTHER" id="PTHR34387:SF2">
    <property type="entry name" value="SLR1258 PROTEIN"/>
    <property type="match status" value="1"/>
</dbReference>
<dbReference type="Gene3D" id="3.30.70.2970">
    <property type="entry name" value="Protein of unknown function (DUF541), domain 2"/>
    <property type="match status" value="1"/>
</dbReference>
<sequence>MTDLTLTVHGSARAELAPERATVRFTVASDGPERDAVLEAARAALGRTTAALESHAAGSAIEWSVDQLTVTAQRPWTNDGSQAPLVHRASAQGRALTPSDAAAVLVDALVGEPLLTVDGIEWTLTDASLAAARADVRAQAVADAVEAAETLASAVGRPSIRVTALADPGMLDGGSNGGGPQPRFEKAMAMAADAGGGFTLQPQAIVVEAAVDARFTAE</sequence>
<organism evidence="1 2">
    <name type="scientific">Microcella frigidaquae</name>
    <dbReference type="NCBI Taxonomy" id="424758"/>
    <lineage>
        <taxon>Bacteria</taxon>
        <taxon>Bacillati</taxon>
        <taxon>Actinomycetota</taxon>
        <taxon>Actinomycetes</taxon>
        <taxon>Micrococcales</taxon>
        <taxon>Microbacteriaceae</taxon>
        <taxon>Microcella</taxon>
    </lineage>
</organism>
<dbReference type="InterPro" id="IPR052022">
    <property type="entry name" value="26kDa_periplasmic_antigen"/>
</dbReference>
<evidence type="ECO:0000313" key="1">
    <source>
        <dbReference type="EMBL" id="MBB5618763.1"/>
    </source>
</evidence>
<dbReference type="EMBL" id="JACHBS010000001">
    <property type="protein sequence ID" value="MBB5618763.1"/>
    <property type="molecule type" value="Genomic_DNA"/>
</dbReference>
<comment type="caution">
    <text evidence="1">The sequence shown here is derived from an EMBL/GenBank/DDBJ whole genome shotgun (WGS) entry which is preliminary data.</text>
</comment>
<evidence type="ECO:0008006" key="3">
    <source>
        <dbReference type="Google" id="ProtNLM"/>
    </source>
</evidence>
<dbReference type="Pfam" id="PF04402">
    <property type="entry name" value="SIMPL"/>
    <property type="match status" value="1"/>
</dbReference>
<keyword evidence="2" id="KW-1185">Reference proteome</keyword>
<accession>A0A840X867</accession>
<dbReference type="AlphaFoldDB" id="A0A840X867"/>
<proteinExistence type="predicted"/>
<reference evidence="1 2" key="1">
    <citation type="submission" date="2020-08" db="EMBL/GenBank/DDBJ databases">
        <title>Sequencing the genomes of 1000 actinobacteria strains.</title>
        <authorList>
            <person name="Klenk H.-P."/>
        </authorList>
    </citation>
    <scope>NUCLEOTIDE SEQUENCE [LARGE SCALE GENOMIC DNA]</scope>
    <source>
        <strain evidence="1 2">DSM 23889</strain>
    </source>
</reference>
<dbReference type="Gene3D" id="3.30.110.170">
    <property type="entry name" value="Protein of unknown function (DUF541), domain 1"/>
    <property type="match status" value="1"/>
</dbReference>
<dbReference type="GO" id="GO:0006974">
    <property type="term" value="P:DNA damage response"/>
    <property type="evidence" value="ECO:0007669"/>
    <property type="project" value="TreeGrafter"/>
</dbReference>
<dbReference type="Proteomes" id="UP000552883">
    <property type="component" value="Unassembled WGS sequence"/>
</dbReference>
<dbReference type="RefSeq" id="WP_153981948.1">
    <property type="nucleotide sequence ID" value="NZ_BAAANZ010000003.1"/>
</dbReference>
<dbReference type="OrthoDB" id="3724496at2"/>
<dbReference type="InterPro" id="IPR007497">
    <property type="entry name" value="SIMPL/DUF541"/>
</dbReference>
<name>A0A840X867_9MICO</name>
<dbReference type="PANTHER" id="PTHR34387">
    <property type="entry name" value="SLR1258 PROTEIN"/>
    <property type="match status" value="1"/>
</dbReference>
<gene>
    <name evidence="1" type="ORF">BJ959_002259</name>
</gene>